<protein>
    <recommendedName>
        <fullName evidence="6">Dual specificity phosphatase</fullName>
    </recommendedName>
</protein>
<dbReference type="EMBL" id="BDRX01000033">
    <property type="protein sequence ID" value="GBF92534.1"/>
    <property type="molecule type" value="Genomic_DNA"/>
</dbReference>
<comment type="caution">
    <text evidence="4">The sequence shown here is derived from an EMBL/GenBank/DDBJ whole genome shotgun (WGS) entry which is preliminary data.</text>
</comment>
<dbReference type="InterPro" id="IPR020422">
    <property type="entry name" value="TYR_PHOSPHATASE_DUAL_dom"/>
</dbReference>
<evidence type="ECO:0008006" key="6">
    <source>
        <dbReference type="Google" id="ProtNLM"/>
    </source>
</evidence>
<gene>
    <name evidence="4" type="ORF">Rsub_05148</name>
</gene>
<feature type="compositionally biased region" description="Basic and acidic residues" evidence="1">
    <location>
        <begin position="276"/>
        <end position="285"/>
    </location>
</feature>
<dbReference type="GO" id="GO:0009734">
    <property type="term" value="P:auxin-activated signaling pathway"/>
    <property type="evidence" value="ECO:0007669"/>
    <property type="project" value="InterPro"/>
</dbReference>
<feature type="compositionally biased region" description="Low complexity" evidence="1">
    <location>
        <begin position="244"/>
        <end position="268"/>
    </location>
</feature>
<evidence type="ECO:0000259" key="3">
    <source>
        <dbReference type="PROSITE" id="PS50056"/>
    </source>
</evidence>
<dbReference type="PANTHER" id="PTHR47244:SF1">
    <property type="entry name" value="PROTEIN-TYROSINE-PHOSPHATASE IBR5"/>
    <property type="match status" value="1"/>
</dbReference>
<feature type="compositionally biased region" description="Low complexity" evidence="1">
    <location>
        <begin position="207"/>
        <end position="225"/>
    </location>
</feature>
<dbReference type="InterPro" id="IPR000387">
    <property type="entry name" value="Tyr_Pase_dom"/>
</dbReference>
<dbReference type="FunCoup" id="A0A2V0NY33">
    <property type="interactions" value="125"/>
</dbReference>
<evidence type="ECO:0000313" key="5">
    <source>
        <dbReference type="Proteomes" id="UP000247498"/>
    </source>
</evidence>
<dbReference type="Gene3D" id="3.90.190.10">
    <property type="entry name" value="Protein tyrosine phosphatase superfamily"/>
    <property type="match status" value="1"/>
</dbReference>
<dbReference type="Pfam" id="PF00782">
    <property type="entry name" value="DSPc"/>
    <property type="match status" value="1"/>
</dbReference>
<dbReference type="InterPro" id="IPR029021">
    <property type="entry name" value="Prot-tyrosine_phosphatase-like"/>
</dbReference>
<dbReference type="Proteomes" id="UP000247498">
    <property type="component" value="Unassembled WGS sequence"/>
</dbReference>
<feature type="region of interest" description="Disordered" evidence="1">
    <location>
        <begin position="199"/>
        <end position="285"/>
    </location>
</feature>
<dbReference type="SMART" id="SM00195">
    <property type="entry name" value="DSPc"/>
    <property type="match status" value="1"/>
</dbReference>
<organism evidence="4 5">
    <name type="scientific">Raphidocelis subcapitata</name>
    <dbReference type="NCBI Taxonomy" id="307507"/>
    <lineage>
        <taxon>Eukaryota</taxon>
        <taxon>Viridiplantae</taxon>
        <taxon>Chlorophyta</taxon>
        <taxon>core chlorophytes</taxon>
        <taxon>Chlorophyceae</taxon>
        <taxon>CS clade</taxon>
        <taxon>Sphaeropleales</taxon>
        <taxon>Selenastraceae</taxon>
        <taxon>Raphidocelis</taxon>
    </lineage>
</organism>
<dbReference type="PROSITE" id="PS50054">
    <property type="entry name" value="TYR_PHOSPHATASE_DUAL"/>
    <property type="match status" value="1"/>
</dbReference>
<dbReference type="GO" id="GO:0005634">
    <property type="term" value="C:nucleus"/>
    <property type="evidence" value="ECO:0007669"/>
    <property type="project" value="TreeGrafter"/>
</dbReference>
<dbReference type="InterPro" id="IPR044212">
    <property type="entry name" value="IBR5-like"/>
</dbReference>
<evidence type="ECO:0000259" key="2">
    <source>
        <dbReference type="PROSITE" id="PS50054"/>
    </source>
</evidence>
<dbReference type="GO" id="GO:0033549">
    <property type="term" value="F:MAP kinase phosphatase activity"/>
    <property type="evidence" value="ECO:0007669"/>
    <property type="project" value="InterPro"/>
</dbReference>
<name>A0A2V0NY33_9CHLO</name>
<evidence type="ECO:0000313" key="4">
    <source>
        <dbReference type="EMBL" id="GBF92534.1"/>
    </source>
</evidence>
<dbReference type="OrthoDB" id="165342at2759"/>
<dbReference type="SUPFAM" id="SSF52799">
    <property type="entry name" value="(Phosphotyrosine protein) phosphatases II"/>
    <property type="match status" value="1"/>
</dbReference>
<keyword evidence="5" id="KW-1185">Reference proteome</keyword>
<dbReference type="PROSITE" id="PS50056">
    <property type="entry name" value="TYR_PHOSPHATASE_2"/>
    <property type="match status" value="1"/>
</dbReference>
<dbReference type="PANTHER" id="PTHR47244">
    <property type="entry name" value="PROTEIN-TYROSINE-PHOSPHATASE IBR5"/>
    <property type="match status" value="1"/>
</dbReference>
<proteinExistence type="predicted"/>
<dbReference type="InterPro" id="IPR000340">
    <property type="entry name" value="Dual-sp_phosphatase_cat-dom"/>
</dbReference>
<evidence type="ECO:0000256" key="1">
    <source>
        <dbReference type="SAM" id="MobiDB-lite"/>
    </source>
</evidence>
<accession>A0A2V0NY33</accession>
<dbReference type="GO" id="GO:0009738">
    <property type="term" value="P:abscisic acid-activated signaling pathway"/>
    <property type="evidence" value="ECO:0007669"/>
    <property type="project" value="InterPro"/>
</dbReference>
<dbReference type="AlphaFoldDB" id="A0A2V0NY33"/>
<feature type="domain" description="Tyrosine-protein phosphatase" evidence="2">
    <location>
        <begin position="45"/>
        <end position="180"/>
    </location>
</feature>
<sequence>MKGKREREEACSTCGHYHDYEGGEPCKVCGHVLTTAASGRPESVMPTTVVPGFLYLGSYDTASRQELLKAMQITDILNTVPACQPLFRNTFNYHTVSVAPPDFEECFEFLDRVNSANRRVLVYCMTGISRGPAVVIGYLMKLRHWRLAEAYKWVKDKRQSVNITPGDTKRLMDLEVELHNSCSVPFGLAAVTLPGSLLSAASPPQPGQLHVGQQQQQQQQQQPGGDAASPNGIFGGHQWHSSSGAAQPPVFGAAPAPAPAPAGGHAAFGAGGQHPGGEHSSEMET</sequence>
<feature type="domain" description="Tyrosine specific protein phosphatases" evidence="3">
    <location>
        <begin position="101"/>
        <end position="169"/>
    </location>
</feature>
<reference evidence="4 5" key="1">
    <citation type="journal article" date="2018" name="Sci. Rep.">
        <title>Raphidocelis subcapitata (=Pseudokirchneriella subcapitata) provides an insight into genome evolution and environmental adaptations in the Sphaeropleales.</title>
        <authorList>
            <person name="Suzuki S."/>
            <person name="Yamaguchi H."/>
            <person name="Nakajima N."/>
            <person name="Kawachi M."/>
        </authorList>
    </citation>
    <scope>NUCLEOTIDE SEQUENCE [LARGE SCALE GENOMIC DNA]</scope>
    <source>
        <strain evidence="4 5">NIES-35</strain>
    </source>
</reference>
<dbReference type="STRING" id="307507.A0A2V0NY33"/>
<dbReference type="InParanoid" id="A0A2V0NY33"/>